<sequence>MPFAGVRFENKKECTICLVEDFSDEFKKEIRNTLASIFHGAIEVGALPHYYTYQSTVIEFLKRYETKDDNVKKGMIGELLAHILLNKYHVNFETLSVLKNKEERNIKKGFDIMYLHKNDNSLWYSEVKSGHCSPSRKTAAIDPKKSNAGLLKRAKDGIIEMFESKRDSLWDSALIDATLTMELGNLKNAKELLANNSPRLNGSANIKRNVILITVLYHTVGDKIVLKRLEKFQTKLTKEAVFEKSLLFSIQKSTLEKVESFLKSETATI</sequence>
<accession>A0ABS3QIT1</accession>
<dbReference type="EMBL" id="JAGETZ010000009">
    <property type="protein sequence ID" value="MBO2011016.1"/>
    <property type="molecule type" value="Genomic_DNA"/>
</dbReference>
<proteinExistence type="predicted"/>
<dbReference type="Proteomes" id="UP000664369">
    <property type="component" value="Unassembled WGS sequence"/>
</dbReference>
<dbReference type="Pfam" id="PF08878">
    <property type="entry name" value="HamA"/>
    <property type="match status" value="1"/>
</dbReference>
<reference evidence="2 3" key="1">
    <citation type="submission" date="2021-03" db="EMBL/GenBank/DDBJ databases">
        <authorList>
            <person name="Kim M.K."/>
        </authorList>
    </citation>
    <scope>NUCLEOTIDE SEQUENCE [LARGE SCALE GENOMIC DNA]</scope>
    <source>
        <strain evidence="2 3">BT442</strain>
    </source>
</reference>
<dbReference type="RefSeq" id="WP_208176712.1">
    <property type="nucleotide sequence ID" value="NZ_JAGETZ010000009.1"/>
</dbReference>
<name>A0ABS3QIT1_9BACT</name>
<gene>
    <name evidence="2" type="ORF">J4E00_18290</name>
</gene>
<protein>
    <submittedName>
        <fullName evidence="2">DUF1837 domain-containing protein</fullName>
    </submittedName>
</protein>
<keyword evidence="3" id="KW-1185">Reference proteome</keyword>
<evidence type="ECO:0000313" key="2">
    <source>
        <dbReference type="EMBL" id="MBO2011016.1"/>
    </source>
</evidence>
<evidence type="ECO:0000259" key="1">
    <source>
        <dbReference type="Pfam" id="PF08878"/>
    </source>
</evidence>
<evidence type="ECO:0000313" key="3">
    <source>
        <dbReference type="Proteomes" id="UP000664369"/>
    </source>
</evidence>
<feature type="domain" description="Anti-bacteriophage protein A/HamA C-terminal" evidence="1">
    <location>
        <begin position="17"/>
        <end position="239"/>
    </location>
</feature>
<comment type="caution">
    <text evidence="2">The sequence shown here is derived from an EMBL/GenBank/DDBJ whole genome shotgun (WGS) entry which is preliminary data.</text>
</comment>
<dbReference type="InterPro" id="IPR014976">
    <property type="entry name" value="AbpA_HamA_C"/>
</dbReference>
<organism evidence="2 3">
    <name type="scientific">Hymenobacter negativus</name>
    <dbReference type="NCBI Taxonomy" id="2795026"/>
    <lineage>
        <taxon>Bacteria</taxon>
        <taxon>Pseudomonadati</taxon>
        <taxon>Bacteroidota</taxon>
        <taxon>Cytophagia</taxon>
        <taxon>Cytophagales</taxon>
        <taxon>Hymenobacteraceae</taxon>
        <taxon>Hymenobacter</taxon>
    </lineage>
</organism>